<dbReference type="GO" id="GO:0016758">
    <property type="term" value="F:hexosyltransferase activity"/>
    <property type="evidence" value="ECO:0007669"/>
    <property type="project" value="UniProtKB-ARBA"/>
</dbReference>
<keyword evidence="2" id="KW-0808">Transferase</keyword>
<reference evidence="2 3" key="1">
    <citation type="journal article" date="2020" name="Microbiol. Resour. Announc.">
        <title>Complete Genome Sequence of Streptococcus salivarius DB-B5, a Novel Probiotic Candidate Isolated from the Supragingival Plaque of a Healthy Female Subject.</title>
        <authorList>
            <person name="Fields F.R."/>
            <person name="Li X."/>
            <person name="Navarre W.W."/>
            <person name="Naito M."/>
        </authorList>
    </citation>
    <scope>NUCLEOTIDE SEQUENCE [LARGE SCALE GENOMIC DNA]</scope>
    <source>
        <strain evidence="2 3">DB-B5</strain>
    </source>
</reference>
<feature type="domain" description="Glycosyltransferase 2-like" evidence="1">
    <location>
        <begin position="5"/>
        <end position="112"/>
    </location>
</feature>
<protein>
    <submittedName>
        <fullName evidence="2">Glycosyltransferase family 2 protein</fullName>
    </submittedName>
</protein>
<dbReference type="Gene3D" id="3.90.550.10">
    <property type="entry name" value="Spore Coat Polysaccharide Biosynthesis Protein SpsA, Chain A"/>
    <property type="match status" value="1"/>
</dbReference>
<gene>
    <name evidence="2" type="ORF">HRE60_06970</name>
</gene>
<dbReference type="CDD" id="cd04196">
    <property type="entry name" value="GT_2_like_d"/>
    <property type="match status" value="1"/>
</dbReference>
<organism evidence="2 3">
    <name type="scientific">Streptococcus salivarius</name>
    <dbReference type="NCBI Taxonomy" id="1304"/>
    <lineage>
        <taxon>Bacteria</taxon>
        <taxon>Bacillati</taxon>
        <taxon>Bacillota</taxon>
        <taxon>Bacilli</taxon>
        <taxon>Lactobacillales</taxon>
        <taxon>Streptococcaceae</taxon>
        <taxon>Streptococcus</taxon>
    </lineage>
</organism>
<evidence type="ECO:0000259" key="1">
    <source>
        <dbReference type="Pfam" id="PF00535"/>
    </source>
</evidence>
<dbReference type="PANTHER" id="PTHR22916:SF3">
    <property type="entry name" value="UDP-GLCNAC:BETAGAL BETA-1,3-N-ACETYLGLUCOSAMINYLTRANSFERASE-LIKE PROTEIN 1"/>
    <property type="match status" value="1"/>
</dbReference>
<dbReference type="Pfam" id="PF00535">
    <property type="entry name" value="Glycos_transf_2"/>
    <property type="match status" value="1"/>
</dbReference>
<dbReference type="EMBL" id="CP054153">
    <property type="protein sequence ID" value="QMI51415.1"/>
    <property type="molecule type" value="Genomic_DNA"/>
</dbReference>
<name>A0A7L6WKY0_STRSL</name>
<evidence type="ECO:0000313" key="2">
    <source>
        <dbReference type="EMBL" id="QMI51415.1"/>
    </source>
</evidence>
<dbReference type="RefSeq" id="WP_181670569.1">
    <property type="nucleotide sequence ID" value="NZ_CP054153.1"/>
</dbReference>
<dbReference type="SUPFAM" id="SSF53448">
    <property type="entry name" value="Nucleotide-diphospho-sugar transferases"/>
    <property type="match status" value="1"/>
</dbReference>
<dbReference type="Proteomes" id="UP000516705">
    <property type="component" value="Chromosome"/>
</dbReference>
<dbReference type="InterPro" id="IPR001173">
    <property type="entry name" value="Glyco_trans_2-like"/>
</dbReference>
<dbReference type="AlphaFoldDB" id="A0A7L6WKY0"/>
<evidence type="ECO:0000313" key="3">
    <source>
        <dbReference type="Proteomes" id="UP000516705"/>
    </source>
</evidence>
<dbReference type="PANTHER" id="PTHR22916">
    <property type="entry name" value="GLYCOSYLTRANSFERASE"/>
    <property type="match status" value="1"/>
</dbReference>
<accession>A0A7L6WKY0</accession>
<sequence length="318" mass="36948">MKVNILLSTYNGEQYLAEQVKSIQEQTYQEWELLIRDDGSSDGTVEIIKQLAARDSRIHFINESHVENVGVIKSFHALLKHGEADLYCFSDQDDFWLPEKISLQVAEAQKYSQDKPLLIYTDLKVVDENLSVLHESMIRTQSDHANTELIQELTENTVTGGVAMINHALAELWTGEEKHDLLMHDWYLGLLASAFGNLVYIDEPTELYRQHSSNVLGARTLRKRMKNWVRPHILFAKYWSLIKASQDQARNLLELPLSSQNKEIIENFVTIMDAPFRERLARIRKYGYRKNRAFHTTVFTTLILTKFAYRGEKDVRLF</sequence>
<proteinExistence type="predicted"/>
<dbReference type="InterPro" id="IPR029044">
    <property type="entry name" value="Nucleotide-diphossugar_trans"/>
</dbReference>